<dbReference type="Proteomes" id="UP000321947">
    <property type="component" value="Unassembled WGS sequence"/>
</dbReference>
<name>A0A5D3C8M6_CUCMM</name>
<sequence length="85" mass="10077">MQSHRATKGLLNEPFMYYDELTYVFGWDRVTGRFVETFVDMGFSEPRGTMYAHHNLLALQRVGSNRVDPREKVEVSERWMLKAYI</sequence>
<gene>
    <name evidence="1" type="ORF">E5676_scaffold1737G001320</name>
</gene>
<reference evidence="1 2" key="1">
    <citation type="submission" date="2019-08" db="EMBL/GenBank/DDBJ databases">
        <title>Draft genome sequences of two oriental melons (Cucumis melo L. var makuwa).</title>
        <authorList>
            <person name="Kwon S.-Y."/>
        </authorList>
    </citation>
    <scope>NUCLEOTIDE SEQUENCE [LARGE SCALE GENOMIC DNA]</scope>
    <source>
        <strain evidence="2">cv. Chang Bougi</strain>
        <tissue evidence="1">Leaf</tissue>
    </source>
</reference>
<evidence type="ECO:0000313" key="2">
    <source>
        <dbReference type="Proteomes" id="UP000321947"/>
    </source>
</evidence>
<dbReference type="AlphaFoldDB" id="A0A5D3C8M6"/>
<protein>
    <submittedName>
        <fullName evidence="1">Retrotransposon protein</fullName>
    </submittedName>
</protein>
<accession>A0A5D3C8M6</accession>
<dbReference type="EMBL" id="SSTD01013081">
    <property type="protein sequence ID" value="TYK07835.1"/>
    <property type="molecule type" value="Genomic_DNA"/>
</dbReference>
<proteinExistence type="predicted"/>
<organism evidence="1 2">
    <name type="scientific">Cucumis melo var. makuwa</name>
    <name type="common">Oriental melon</name>
    <dbReference type="NCBI Taxonomy" id="1194695"/>
    <lineage>
        <taxon>Eukaryota</taxon>
        <taxon>Viridiplantae</taxon>
        <taxon>Streptophyta</taxon>
        <taxon>Embryophyta</taxon>
        <taxon>Tracheophyta</taxon>
        <taxon>Spermatophyta</taxon>
        <taxon>Magnoliopsida</taxon>
        <taxon>eudicotyledons</taxon>
        <taxon>Gunneridae</taxon>
        <taxon>Pentapetalae</taxon>
        <taxon>rosids</taxon>
        <taxon>fabids</taxon>
        <taxon>Cucurbitales</taxon>
        <taxon>Cucurbitaceae</taxon>
        <taxon>Benincaseae</taxon>
        <taxon>Cucumis</taxon>
    </lineage>
</organism>
<comment type="caution">
    <text evidence="1">The sequence shown here is derived from an EMBL/GenBank/DDBJ whole genome shotgun (WGS) entry which is preliminary data.</text>
</comment>
<evidence type="ECO:0000313" key="1">
    <source>
        <dbReference type="EMBL" id="TYK07835.1"/>
    </source>
</evidence>